<dbReference type="PANTHER" id="PTHR15341:SF3">
    <property type="entry name" value="NUCLEAR NUCLEIC ACID-BINDING PROTEIN C1D"/>
    <property type="match status" value="1"/>
</dbReference>
<dbReference type="InterPro" id="IPR007146">
    <property type="entry name" value="Sas10/Utp3/C1D"/>
</dbReference>
<dbReference type="Proteomes" id="UP001497600">
    <property type="component" value="Chromosome B"/>
</dbReference>
<comment type="similarity">
    <text evidence="2 6">Belongs to the C1D family.</text>
</comment>
<name>A0ABP0E7I1_9ASCO</name>
<reference evidence="9 10" key="1">
    <citation type="submission" date="2024-01" db="EMBL/GenBank/DDBJ databases">
        <authorList>
            <consortium name="Genoscope - CEA"/>
            <person name="William W."/>
        </authorList>
    </citation>
    <scope>NUCLEOTIDE SEQUENCE [LARGE SCALE GENOMIC DNA]</scope>
    <source>
        <strain evidence="9 10">29B2s-10</strain>
    </source>
</reference>
<dbReference type="PANTHER" id="PTHR15341">
    <property type="entry name" value="SUN-COR STEROID HORMONE RECEPTOR CO-REPRESSOR"/>
    <property type="match status" value="1"/>
</dbReference>
<gene>
    <name evidence="9" type="primary">LRP1</name>
    <name evidence="9" type="ORF">CAAN4_B04940</name>
</gene>
<feature type="compositionally biased region" description="Basic residues" evidence="8">
    <location>
        <begin position="197"/>
        <end position="212"/>
    </location>
</feature>
<keyword evidence="5 6" id="KW-0539">Nucleus</keyword>
<comment type="subcellular location">
    <subcellularLocation>
        <location evidence="1 6">Nucleus</location>
    </subcellularLocation>
</comment>
<evidence type="ECO:0000256" key="4">
    <source>
        <dbReference type="ARBA" id="ARBA00022884"/>
    </source>
</evidence>
<evidence type="ECO:0000256" key="8">
    <source>
        <dbReference type="SAM" id="MobiDB-lite"/>
    </source>
</evidence>
<dbReference type="Pfam" id="PF04000">
    <property type="entry name" value="Sas10_Utp3"/>
    <property type="match status" value="1"/>
</dbReference>
<evidence type="ECO:0000256" key="7">
    <source>
        <dbReference type="SAM" id="Coils"/>
    </source>
</evidence>
<feature type="compositionally biased region" description="Basic and acidic residues" evidence="8">
    <location>
        <begin position="148"/>
        <end position="164"/>
    </location>
</feature>
<keyword evidence="3 6" id="KW-0698">rRNA processing</keyword>
<evidence type="ECO:0000256" key="5">
    <source>
        <dbReference type="ARBA" id="ARBA00023242"/>
    </source>
</evidence>
<evidence type="ECO:0000256" key="1">
    <source>
        <dbReference type="ARBA" id="ARBA00004123"/>
    </source>
</evidence>
<comment type="function">
    <text evidence="6">Required for exosome-dependent processing of pre-rRNA and small nucleolar RNA (snRNA) precursors. Involved in processing of 35S pre-rRNA at the A0, A1 and A2 sites.</text>
</comment>
<sequence length="212" mass="23300">MENIQNVKRFIQQLDSSTAGLAKKLHPVLSKPLDEQAAQCESPVAQIKLYNNYLYVLISVLYAYLKSIGTDTTQHPIMKELTRIKTYMARLKELEAKLSQKDTSEEDALKAKSYLQHTLGGKVNGGGAAQTSSLTTPAISSGNFGKHTKFDDKEDDEAHERALDSSEGAAKKSGKPIQKKTSPSNLPKKPTTTSKVTKPKKTKAKVVKKVVR</sequence>
<evidence type="ECO:0000256" key="3">
    <source>
        <dbReference type="ARBA" id="ARBA00022552"/>
    </source>
</evidence>
<keyword evidence="7" id="KW-0175">Coiled coil</keyword>
<keyword evidence="4 6" id="KW-0694">RNA-binding</keyword>
<accession>A0ABP0E7I1</accession>
<dbReference type="InterPro" id="IPR011082">
    <property type="entry name" value="Exosome-assoc_fac/DNA_repair"/>
</dbReference>
<evidence type="ECO:0000313" key="9">
    <source>
        <dbReference type="EMBL" id="CAK7896418.1"/>
    </source>
</evidence>
<evidence type="ECO:0000256" key="6">
    <source>
        <dbReference type="RuleBase" id="RU368003"/>
    </source>
</evidence>
<feature type="compositionally biased region" description="Polar residues" evidence="8">
    <location>
        <begin position="129"/>
        <end position="143"/>
    </location>
</feature>
<protein>
    <recommendedName>
        <fullName evidence="6">Exosome complex protein</fullName>
    </recommendedName>
</protein>
<evidence type="ECO:0000313" key="10">
    <source>
        <dbReference type="Proteomes" id="UP001497600"/>
    </source>
</evidence>
<proteinExistence type="inferred from homology"/>
<feature type="coiled-coil region" evidence="7">
    <location>
        <begin position="77"/>
        <end position="104"/>
    </location>
</feature>
<feature type="compositionally biased region" description="Low complexity" evidence="8">
    <location>
        <begin position="187"/>
        <end position="196"/>
    </location>
</feature>
<organism evidence="9 10">
    <name type="scientific">[Candida] anglica</name>
    <dbReference type="NCBI Taxonomy" id="148631"/>
    <lineage>
        <taxon>Eukaryota</taxon>
        <taxon>Fungi</taxon>
        <taxon>Dikarya</taxon>
        <taxon>Ascomycota</taxon>
        <taxon>Saccharomycotina</taxon>
        <taxon>Pichiomycetes</taxon>
        <taxon>Debaryomycetaceae</taxon>
        <taxon>Kurtzmaniella</taxon>
    </lineage>
</organism>
<dbReference type="EMBL" id="OZ004254">
    <property type="protein sequence ID" value="CAK7896418.1"/>
    <property type="molecule type" value="Genomic_DNA"/>
</dbReference>
<keyword evidence="10" id="KW-1185">Reference proteome</keyword>
<feature type="region of interest" description="Disordered" evidence="8">
    <location>
        <begin position="126"/>
        <end position="212"/>
    </location>
</feature>
<evidence type="ECO:0000256" key="2">
    <source>
        <dbReference type="ARBA" id="ARBA00009154"/>
    </source>
</evidence>